<sequence length="369" mass="40818">MADRKYEFSRITCVNASREVLTRFITLRTFNAHLDSHHRGTENLLAHQYHSDRTMIEQVQENFRDVNSLNSDALSAHSADLLRRLLAIEADSTHGFSQCAGRVSVHKAGTESVQADLNDEGAVSVHIPYFGIIQITREGLSTIPLEPQSAMGRASQPAQLQAVNMFNENSPRSSHADPQMWAPSFDGPQGAPDAQSMAMVDTGNGHVEAPVMMPEIYTATQVQPSASSMPTSGADYSVTHFAPQHMDDLADPLLRHGKYPGLVAGTEDWAFQGVDLAFFDSLMRTMGNDGNGIADWTIVGEQSMFHEHTRLSGEWPISNCTYCFPPEIWSINSEYLLVSAKSLTILPYTQSSLWSYVYLAPTYPYLIIT</sequence>
<dbReference type="RefSeq" id="XP_013277825.1">
    <property type="nucleotide sequence ID" value="XM_013422371.1"/>
</dbReference>
<keyword evidence="1" id="KW-0805">Transcription regulation</keyword>
<evidence type="ECO:0000256" key="2">
    <source>
        <dbReference type="ARBA" id="ARBA00023163"/>
    </source>
</evidence>
<dbReference type="HOGENOM" id="CLU_750367_0_0_1"/>
<dbReference type="EMBL" id="KN847475">
    <property type="protein sequence ID" value="KIX10689.1"/>
    <property type="molecule type" value="Genomic_DNA"/>
</dbReference>
<dbReference type="STRING" id="1442369.A0A0D2IXD3"/>
<dbReference type="OrthoDB" id="5392779at2759"/>
<keyword evidence="3" id="KW-0539">Nucleus</keyword>
<proteinExistence type="predicted"/>
<evidence type="ECO:0000313" key="5">
    <source>
        <dbReference type="Proteomes" id="UP000053617"/>
    </source>
</evidence>
<evidence type="ECO:0000256" key="3">
    <source>
        <dbReference type="ARBA" id="ARBA00023242"/>
    </source>
</evidence>
<keyword evidence="2" id="KW-0804">Transcription</keyword>
<name>A0A0D2IXD3_9EURO</name>
<gene>
    <name evidence="4" type="ORF">Z518_01773</name>
</gene>
<dbReference type="GeneID" id="25289844"/>
<evidence type="ECO:0000256" key="1">
    <source>
        <dbReference type="ARBA" id="ARBA00023015"/>
    </source>
</evidence>
<dbReference type="PANTHER" id="PTHR47840:SF1">
    <property type="entry name" value="ZN(II)2CYS6 TRANSCRIPTION FACTOR (EUROFUNG)"/>
    <property type="match status" value="1"/>
</dbReference>
<keyword evidence="5" id="KW-1185">Reference proteome</keyword>
<dbReference type="Proteomes" id="UP000053617">
    <property type="component" value="Unassembled WGS sequence"/>
</dbReference>
<protein>
    <submittedName>
        <fullName evidence="4">Rhinocladiella mackenziei CBS 650.93 unplaced genomic scaffold supercont1.1, whole genome shotgun sequence</fullName>
    </submittedName>
</protein>
<dbReference type="AlphaFoldDB" id="A0A0D2IXD3"/>
<dbReference type="VEuPathDB" id="FungiDB:Z518_01773"/>
<evidence type="ECO:0000313" key="4">
    <source>
        <dbReference type="EMBL" id="KIX10689.1"/>
    </source>
</evidence>
<organism evidence="4 5">
    <name type="scientific">Rhinocladiella mackenziei CBS 650.93</name>
    <dbReference type="NCBI Taxonomy" id="1442369"/>
    <lineage>
        <taxon>Eukaryota</taxon>
        <taxon>Fungi</taxon>
        <taxon>Dikarya</taxon>
        <taxon>Ascomycota</taxon>
        <taxon>Pezizomycotina</taxon>
        <taxon>Eurotiomycetes</taxon>
        <taxon>Chaetothyriomycetidae</taxon>
        <taxon>Chaetothyriales</taxon>
        <taxon>Herpotrichiellaceae</taxon>
        <taxon>Rhinocladiella</taxon>
    </lineage>
</organism>
<accession>A0A0D2IXD3</accession>
<dbReference type="PANTHER" id="PTHR47840">
    <property type="entry name" value="ZN(II)2CYS6 TRANSCRIPTION FACTOR (EUROFUNG)-RELATED"/>
    <property type="match status" value="1"/>
</dbReference>
<reference evidence="4 5" key="1">
    <citation type="submission" date="2015-01" db="EMBL/GenBank/DDBJ databases">
        <title>The Genome Sequence of Rhinocladiella mackenzie CBS 650.93.</title>
        <authorList>
            <consortium name="The Broad Institute Genomics Platform"/>
            <person name="Cuomo C."/>
            <person name="de Hoog S."/>
            <person name="Gorbushina A."/>
            <person name="Stielow B."/>
            <person name="Teixiera M."/>
            <person name="Abouelleil A."/>
            <person name="Chapman S.B."/>
            <person name="Priest M."/>
            <person name="Young S.K."/>
            <person name="Wortman J."/>
            <person name="Nusbaum C."/>
            <person name="Birren B."/>
        </authorList>
    </citation>
    <scope>NUCLEOTIDE SEQUENCE [LARGE SCALE GENOMIC DNA]</scope>
    <source>
        <strain evidence="4 5">CBS 650.93</strain>
    </source>
</reference>